<comment type="similarity">
    <text evidence="1">Belongs to the ABC transporter superfamily. ABCB family. Multidrug resistance exporter (TC 3.A.1.201) subfamily.</text>
</comment>
<dbReference type="FunFam" id="3.40.50.300:FF:002695">
    <property type="entry name" value="ABC multidrug transporter, putative"/>
    <property type="match status" value="1"/>
</dbReference>
<keyword evidence="4" id="KW-0677">Repeat</keyword>
<evidence type="ECO:0000256" key="9">
    <source>
        <dbReference type="ARBA" id="ARBA00023180"/>
    </source>
</evidence>
<dbReference type="PROSITE" id="PS50929">
    <property type="entry name" value="ABC_TM1F"/>
    <property type="match status" value="2"/>
</dbReference>
<dbReference type="InterPro" id="IPR036640">
    <property type="entry name" value="ABC1_TM_sf"/>
</dbReference>
<dbReference type="Proteomes" id="UP000264353">
    <property type="component" value="Chromosome A9"/>
</dbReference>
<dbReference type="InterPro" id="IPR003439">
    <property type="entry name" value="ABC_transporter-like_ATP-bd"/>
</dbReference>
<gene>
    <name evidence="14" type="ORF">BRARA_I01830</name>
</gene>
<keyword evidence="7 11" id="KW-1133">Transmembrane helix</keyword>
<keyword evidence="5" id="KW-0547">Nucleotide-binding</keyword>
<dbReference type="EMBL" id="CM010636">
    <property type="protein sequence ID" value="RID45076.1"/>
    <property type="molecule type" value="Genomic_DNA"/>
</dbReference>
<dbReference type="AlphaFoldDB" id="A0A397Y3A0"/>
<dbReference type="SUPFAM" id="SSF90123">
    <property type="entry name" value="ABC transporter transmembrane region"/>
    <property type="match status" value="2"/>
</dbReference>
<feature type="transmembrane region" description="Helical" evidence="11">
    <location>
        <begin position="662"/>
        <end position="680"/>
    </location>
</feature>
<feature type="transmembrane region" description="Helical" evidence="11">
    <location>
        <begin position="21"/>
        <end position="47"/>
    </location>
</feature>
<feature type="domain" description="ABC transporter" evidence="12">
    <location>
        <begin position="943"/>
        <end position="1181"/>
    </location>
</feature>
<evidence type="ECO:0000256" key="4">
    <source>
        <dbReference type="ARBA" id="ARBA00022737"/>
    </source>
</evidence>
<evidence type="ECO:0000256" key="6">
    <source>
        <dbReference type="ARBA" id="ARBA00022840"/>
    </source>
</evidence>
<evidence type="ECO:0000256" key="8">
    <source>
        <dbReference type="ARBA" id="ARBA00023136"/>
    </source>
</evidence>
<dbReference type="InterPro" id="IPR011527">
    <property type="entry name" value="ABC1_TM_dom"/>
</dbReference>
<evidence type="ECO:0000256" key="3">
    <source>
        <dbReference type="ARBA" id="ARBA00022692"/>
    </source>
</evidence>
<dbReference type="GO" id="GO:0016887">
    <property type="term" value="F:ATP hydrolysis activity"/>
    <property type="evidence" value="ECO:0007669"/>
    <property type="project" value="InterPro"/>
</dbReference>
<proteinExistence type="inferred from homology"/>
<keyword evidence="3 11" id="KW-0812">Transmembrane</keyword>
<dbReference type="PANTHER" id="PTHR45136">
    <property type="entry name" value="ABC TRANSPORTER DOMAIN-CONTAINING PROTEIN"/>
    <property type="match status" value="1"/>
</dbReference>
<dbReference type="Pfam" id="PF00005">
    <property type="entry name" value="ABC_tran"/>
    <property type="match status" value="2"/>
</dbReference>
<evidence type="ECO:0000256" key="2">
    <source>
        <dbReference type="ARBA" id="ARBA00022448"/>
    </source>
</evidence>
<dbReference type="GO" id="GO:0005524">
    <property type="term" value="F:ATP binding"/>
    <property type="evidence" value="ECO:0007669"/>
    <property type="project" value="UniProtKB-KW"/>
</dbReference>
<dbReference type="Pfam" id="PF00664">
    <property type="entry name" value="ABC_membrane"/>
    <property type="match status" value="2"/>
</dbReference>
<dbReference type="PANTHER" id="PTHR45136:SF2">
    <property type="entry name" value="ABC TRANSPORTER DOMAIN-CONTAINING PROTEIN"/>
    <property type="match status" value="1"/>
</dbReference>
<feature type="transmembrane region" description="Helical" evidence="11">
    <location>
        <begin position="620"/>
        <end position="642"/>
    </location>
</feature>
<evidence type="ECO:0000256" key="11">
    <source>
        <dbReference type="SAM" id="Phobius"/>
    </source>
</evidence>
<dbReference type="SUPFAM" id="SSF52540">
    <property type="entry name" value="P-loop containing nucleoside triphosphate hydrolases"/>
    <property type="match status" value="2"/>
</dbReference>
<dbReference type="Gene3D" id="1.20.1560.10">
    <property type="entry name" value="ABC transporter type 1, transmembrane domain"/>
    <property type="match status" value="2"/>
</dbReference>
<feature type="transmembrane region" description="Helical" evidence="11">
    <location>
        <begin position="767"/>
        <end position="787"/>
    </location>
</feature>
<dbReference type="CDD" id="cd18578">
    <property type="entry name" value="ABC_6TM_Pgp_ABCB1_D2_like"/>
    <property type="match status" value="1"/>
</dbReference>
<dbReference type="GO" id="GO:0140359">
    <property type="term" value="F:ABC-type transporter activity"/>
    <property type="evidence" value="ECO:0007669"/>
    <property type="project" value="InterPro"/>
</dbReference>
<reference evidence="14 15" key="1">
    <citation type="submission" date="2018-06" db="EMBL/GenBank/DDBJ databases">
        <title>WGS assembly of Brassica rapa FPsc.</title>
        <authorList>
            <person name="Bowman J."/>
            <person name="Kohchi T."/>
            <person name="Yamato K."/>
            <person name="Jenkins J."/>
            <person name="Shu S."/>
            <person name="Ishizaki K."/>
            <person name="Yamaoka S."/>
            <person name="Nishihama R."/>
            <person name="Nakamura Y."/>
            <person name="Berger F."/>
            <person name="Adam C."/>
            <person name="Aki S."/>
            <person name="Althoff F."/>
            <person name="Araki T."/>
            <person name="Arteaga-Vazquez M."/>
            <person name="Balasubrmanian S."/>
            <person name="Bauer D."/>
            <person name="Boehm C."/>
            <person name="Briginshaw L."/>
            <person name="Caballero-Perez J."/>
            <person name="Catarino B."/>
            <person name="Chen F."/>
            <person name="Chiyoda S."/>
            <person name="Chovatia M."/>
            <person name="Davies K."/>
            <person name="Delmans M."/>
            <person name="Demura T."/>
            <person name="Dierschke T."/>
            <person name="Dolan L."/>
            <person name="Dorantes-Acosta A."/>
            <person name="Eklund D."/>
            <person name="Florent S."/>
            <person name="Flores-Sandoval E."/>
            <person name="Fujiyama A."/>
            <person name="Fukuzawa H."/>
            <person name="Galik B."/>
            <person name="Grimanelli D."/>
            <person name="Grimwood J."/>
            <person name="Grossniklaus U."/>
            <person name="Hamada T."/>
            <person name="Haseloff J."/>
            <person name="Hetherington A."/>
            <person name="Higo A."/>
            <person name="Hirakawa Y."/>
            <person name="Hundley H."/>
            <person name="Ikeda Y."/>
            <person name="Inoue K."/>
            <person name="Inoue S."/>
            <person name="Ishida S."/>
            <person name="Jia Q."/>
            <person name="Kakita M."/>
            <person name="Kanazawa T."/>
            <person name="Kawai Y."/>
            <person name="Kawashima T."/>
            <person name="Kennedy M."/>
            <person name="Kinose K."/>
            <person name="Kinoshita T."/>
            <person name="Kohara Y."/>
            <person name="Koide E."/>
            <person name="Komatsu K."/>
            <person name="Kopischke S."/>
            <person name="Kubo M."/>
            <person name="Kyozuka J."/>
            <person name="Lagercrantz U."/>
            <person name="Lin S."/>
            <person name="Lindquist E."/>
            <person name="Lipzen A."/>
            <person name="Lu C."/>
            <person name="Luna E."/>
            <person name="Martienssen R."/>
            <person name="Minamino N."/>
            <person name="Mizutani M."/>
            <person name="Mizutani M."/>
            <person name="Mochizuki N."/>
            <person name="Monte I."/>
            <person name="Mosher R."/>
            <person name="Nagasaki H."/>
            <person name="Nakagami H."/>
            <person name="Naramoto S."/>
            <person name="Nishitani K."/>
            <person name="Ohtani M."/>
            <person name="Okamoto T."/>
            <person name="Okumura M."/>
            <person name="Phillips J."/>
            <person name="Pollak B."/>
            <person name="Reinders A."/>
            <person name="Roevekamp M."/>
            <person name="Sano R."/>
            <person name="Sawa S."/>
            <person name="Schmid M."/>
            <person name="Shirakawa M."/>
            <person name="Solano R."/>
            <person name="Spunde A."/>
            <person name="Suetsugu N."/>
            <person name="Sugano S."/>
            <person name="Sugiyama A."/>
            <person name="Sun R."/>
            <person name="Suzuki Y."/>
            <person name="Takenaka M."/>
            <person name="Takezawa D."/>
            <person name="Tomogane H."/>
            <person name="Tsuzuki M."/>
            <person name="Ueda T."/>
            <person name="Umeda M."/>
            <person name="Ward J."/>
            <person name="Watanabe Y."/>
            <person name="Yazaki K."/>
            <person name="Yokoyama R."/>
            <person name="Yoshitake Y."/>
            <person name="Yotsui I."/>
            <person name="Zachgo S."/>
            <person name="Schmutz J."/>
        </authorList>
    </citation>
    <scope>NUCLEOTIDE SEQUENCE [LARGE SCALE GENOMIC DNA]</scope>
    <source>
        <strain evidence="15">cv. B-3</strain>
    </source>
</reference>
<evidence type="ECO:0000259" key="13">
    <source>
        <dbReference type="PROSITE" id="PS50929"/>
    </source>
</evidence>
<dbReference type="InterPro" id="IPR017871">
    <property type="entry name" value="ABC_transporter-like_CS"/>
</dbReference>
<feature type="transmembrane region" description="Helical" evidence="11">
    <location>
        <begin position="741"/>
        <end position="761"/>
    </location>
</feature>
<feature type="domain" description="ABC transmembrane type-1" evidence="13">
    <location>
        <begin position="24"/>
        <end position="293"/>
    </location>
</feature>
<dbReference type="InterPro" id="IPR003593">
    <property type="entry name" value="AAA+_ATPase"/>
</dbReference>
<dbReference type="SMART" id="SM00382">
    <property type="entry name" value="AAA"/>
    <property type="match status" value="2"/>
</dbReference>
<evidence type="ECO:0000256" key="1">
    <source>
        <dbReference type="ARBA" id="ARBA00007577"/>
    </source>
</evidence>
<evidence type="ECO:0000256" key="10">
    <source>
        <dbReference type="SAM" id="MobiDB-lite"/>
    </source>
</evidence>
<accession>A0A397Y3A0</accession>
<dbReference type="GO" id="GO:0016020">
    <property type="term" value="C:membrane"/>
    <property type="evidence" value="ECO:0007669"/>
    <property type="project" value="InterPro"/>
</dbReference>
<dbReference type="FunFam" id="3.40.50.300:FF:000205">
    <property type="entry name" value="ABC transporter B family member 4"/>
    <property type="match status" value="1"/>
</dbReference>
<organism evidence="14 15">
    <name type="scientific">Brassica campestris</name>
    <name type="common">Field mustard</name>
    <dbReference type="NCBI Taxonomy" id="3711"/>
    <lineage>
        <taxon>Eukaryota</taxon>
        <taxon>Viridiplantae</taxon>
        <taxon>Streptophyta</taxon>
        <taxon>Embryophyta</taxon>
        <taxon>Tracheophyta</taxon>
        <taxon>Spermatophyta</taxon>
        <taxon>Magnoliopsida</taxon>
        <taxon>eudicotyledons</taxon>
        <taxon>Gunneridae</taxon>
        <taxon>Pentapetalae</taxon>
        <taxon>rosids</taxon>
        <taxon>malvids</taxon>
        <taxon>Brassicales</taxon>
        <taxon>Brassicaceae</taxon>
        <taxon>Brassiceae</taxon>
        <taxon>Brassica</taxon>
    </lineage>
</organism>
<protein>
    <submittedName>
        <fullName evidence="14">Uncharacterized protein</fullName>
    </submittedName>
</protein>
<feature type="transmembrane region" description="Helical" evidence="11">
    <location>
        <begin position="172"/>
        <end position="191"/>
    </location>
</feature>
<dbReference type="PROSITE" id="PS00211">
    <property type="entry name" value="ABC_TRANSPORTER_1"/>
    <property type="match status" value="2"/>
</dbReference>
<feature type="transmembrane region" description="Helical" evidence="11">
    <location>
        <begin position="281"/>
        <end position="299"/>
    </location>
</feature>
<evidence type="ECO:0000313" key="15">
    <source>
        <dbReference type="Proteomes" id="UP000264353"/>
    </source>
</evidence>
<evidence type="ECO:0000256" key="5">
    <source>
        <dbReference type="ARBA" id="ARBA00022741"/>
    </source>
</evidence>
<dbReference type="PROSITE" id="PS50893">
    <property type="entry name" value="ABC_TRANSPORTER_2"/>
    <property type="match status" value="2"/>
</dbReference>
<keyword evidence="8 11" id="KW-0472">Membrane</keyword>
<feature type="transmembrane region" description="Helical" evidence="11">
    <location>
        <begin position="67"/>
        <end position="89"/>
    </location>
</feature>
<name>A0A397Y3A0_BRACM</name>
<feature type="region of interest" description="Disordered" evidence="10">
    <location>
        <begin position="579"/>
        <end position="600"/>
    </location>
</feature>
<keyword evidence="2" id="KW-0813">Transport</keyword>
<keyword evidence="9" id="KW-0325">Glycoprotein</keyword>
<feature type="compositionally biased region" description="Polar residues" evidence="10">
    <location>
        <begin position="579"/>
        <end position="591"/>
    </location>
</feature>
<feature type="transmembrane region" description="Helical" evidence="11">
    <location>
        <begin position="147"/>
        <end position="166"/>
    </location>
</feature>
<evidence type="ECO:0000259" key="12">
    <source>
        <dbReference type="PROSITE" id="PS50893"/>
    </source>
</evidence>
<dbReference type="Gene3D" id="3.40.50.300">
    <property type="entry name" value="P-loop containing nucleotide triphosphate hydrolases"/>
    <property type="match status" value="3"/>
</dbReference>
<dbReference type="CDD" id="cd03249">
    <property type="entry name" value="ABC_MTABC3_MDL1_MDL2"/>
    <property type="match status" value="2"/>
</dbReference>
<evidence type="ECO:0000313" key="14">
    <source>
        <dbReference type="EMBL" id="RID45076.1"/>
    </source>
</evidence>
<keyword evidence="6" id="KW-0067">ATP-binding</keyword>
<evidence type="ECO:0000256" key="7">
    <source>
        <dbReference type="ARBA" id="ARBA00022989"/>
    </source>
</evidence>
<feature type="domain" description="ABC transporter" evidence="12">
    <location>
        <begin position="330"/>
        <end position="536"/>
    </location>
</feature>
<dbReference type="InterPro" id="IPR027417">
    <property type="entry name" value="P-loop_NTPase"/>
</dbReference>
<sequence>MKSCGSIRSIFMHADRVDWMLIGLGLIGAVCDGFITPTVFFITGLLLNDLGGSFSDRTFMTAISKNAVALLYVASASWVICFLEGYCWTRTGERQAARMRQRYLKAVLRQDVGYFDLHVTSTSDVITSVSSDSLVIQDVLSEKLPNFLMNASAFVGSYVVAFIMMWRLTIVGFPFIVLLVIPGLMYGRALISISRKIREEYNEAGSIAEQAISLVRTVYAFGSETKLVTKFSVALQGSVKLGLRQGLVKGISIGSNGISYAIWGFMTWYGTRMVMYHGAKGGTIFAVIICITFGEAVVAGERITKVIKRVPDIDSENPQGQILEKIKGEVQFKHVKFVYPSRPETPIFDDFCLRVPYGKTVALVGGSGSGKSTVLSLLLRFYDPVQGEILLDEENILFGKEDASMEEVVEAAKASNAHSFISQFPNGYKTQVGERGVQMSGGQKQRIAIARAIIKSPAILLLDEATSALDSESEKVVQEALDNASVGRTTIVIAHRLSTIRDADVICVVHDGRIVESGSHEELMENLDGQYASLVRLQQMDNEDSDVNNNISVRVQGGQLLVLSKDLKYNPKLSTESGSNLLPNTSVESNLPGSVSKSKKPPLPSFKRLMAMNRPEWKHALCGCLSAALYGAVQPISAYVSGSMVSVYFLTSHDEIKEKTRIYVLVFVGLAVFNFLFNIIQHYSFAYMGGYLTKRIREQMLSKILTFEVNWFDEEENSTGAICSRLAKEANLVRSLVGERVSLLVQTISAVAIACTIGLVIAWRLAVVMIAAQPVVVVCFYTQRILLKSMSQKSIKAQEESSKLAAEAVSNIRTVTAFSSQERILKLLKTVQEGPRRESVRQSWLAGSVLATSRSLVTCTTVLNFWYGGRLIADGKIVAKAFFEIFTVFVSTGRVIADAGTMTTDLAKGSGAVGSVFGVLDRTTAIDPENPNGYVPDKIKGQIRFHNVDFAYPTRPNVVIFNDLSIEIELGKSTAIVGPSGSGKSTIIGLIERFYDPLKGSVMIDGRDLKSYHLRSLRQHIALVSQEPALFAGTIRENIMYGGASENIEESEIIEAAKAANAHEFITSLSNGYETNCGDRGVQLSGGQKQRIAIARAVLKNPSVLLLDEATSALDSQSERVVQEALERVMVGRTSVVIAHRLSTIQNCNVIAVLDKGKVVECGHHSSLLAKGPTGAYFSLVSLQSNLC</sequence>
<dbReference type="CDD" id="cd18577">
    <property type="entry name" value="ABC_6TM_Pgp_ABCB1_D1_like"/>
    <property type="match status" value="1"/>
</dbReference>
<feature type="domain" description="ABC transmembrane type-1" evidence="13">
    <location>
        <begin position="623"/>
        <end position="908"/>
    </location>
</feature>